<name>A0A7E4V6C6_PANRE</name>
<dbReference type="AlphaFoldDB" id="A0A7E4V6C6"/>
<dbReference type="Gene3D" id="1.10.472.10">
    <property type="entry name" value="Cyclin-like"/>
    <property type="match status" value="2"/>
</dbReference>
<dbReference type="InterPro" id="IPR036915">
    <property type="entry name" value="Cyclin-like_sf"/>
</dbReference>
<dbReference type="InterPro" id="IPR000812">
    <property type="entry name" value="TFIIB"/>
</dbReference>
<feature type="domain" description="Transcription factor TFIIB cyclin-like" evidence="3">
    <location>
        <begin position="97"/>
        <end position="178"/>
    </location>
</feature>
<dbReference type="PANTHER" id="PTHR11618:SF13">
    <property type="entry name" value="TRANSCRIPTION INITIATION FACTOR IIB"/>
    <property type="match status" value="1"/>
</dbReference>
<dbReference type="PRINTS" id="PR00685">
    <property type="entry name" value="TIFACTORIIB"/>
</dbReference>
<evidence type="ECO:0000313" key="5">
    <source>
        <dbReference type="WBParaSite" id="Pan_g16528.t1"/>
    </source>
</evidence>
<dbReference type="PANTHER" id="PTHR11618">
    <property type="entry name" value="TRANSCRIPTION INITIATION FACTOR IIB-RELATED"/>
    <property type="match status" value="1"/>
</dbReference>
<sequence>MDAAHTSLQMMLNMFNAPQPVRDRASNIFDQVIERKTLRHKHYDVLAAACIYYVQTNGFELLTALNNVMATSGISKKKLEKCFKVVQHTVNTSFESISSPEYIGRLCTGLDLPQTIQPVVSQIVMNTAELGLAGDAAKSVVAAAVYIASQNTETPKTMYENSEVAGLSQAKAMQAYEQLSLLPNLAALML</sequence>
<accession>A0A7E4V6C6</accession>
<dbReference type="WBParaSite" id="Pan_g16528.t1">
    <property type="protein sequence ID" value="Pan_g16528.t1"/>
    <property type="gene ID" value="Pan_g16528"/>
</dbReference>
<dbReference type="GO" id="GO:0097550">
    <property type="term" value="C:transcription preinitiation complex"/>
    <property type="evidence" value="ECO:0007669"/>
    <property type="project" value="TreeGrafter"/>
</dbReference>
<keyword evidence="2" id="KW-0804">Transcription</keyword>
<dbReference type="GO" id="GO:0017025">
    <property type="term" value="F:TBP-class protein binding"/>
    <property type="evidence" value="ECO:0007669"/>
    <property type="project" value="InterPro"/>
</dbReference>
<protein>
    <submittedName>
        <fullName evidence="5">TFIIB domain-containing protein</fullName>
    </submittedName>
</protein>
<evidence type="ECO:0000256" key="2">
    <source>
        <dbReference type="ARBA" id="ARBA00023163"/>
    </source>
</evidence>
<dbReference type="Proteomes" id="UP000492821">
    <property type="component" value="Unassembled WGS sequence"/>
</dbReference>
<proteinExistence type="predicted"/>
<dbReference type="Pfam" id="PF00382">
    <property type="entry name" value="TFIIB"/>
    <property type="match status" value="2"/>
</dbReference>
<organism evidence="4 5">
    <name type="scientific">Panagrellus redivivus</name>
    <name type="common">Microworm</name>
    <dbReference type="NCBI Taxonomy" id="6233"/>
    <lineage>
        <taxon>Eukaryota</taxon>
        <taxon>Metazoa</taxon>
        <taxon>Ecdysozoa</taxon>
        <taxon>Nematoda</taxon>
        <taxon>Chromadorea</taxon>
        <taxon>Rhabditida</taxon>
        <taxon>Tylenchina</taxon>
        <taxon>Panagrolaimomorpha</taxon>
        <taxon>Panagrolaimoidea</taxon>
        <taxon>Panagrolaimidae</taxon>
        <taxon>Panagrellus</taxon>
    </lineage>
</organism>
<reference evidence="4" key="1">
    <citation type="journal article" date="2013" name="Genetics">
        <title>The draft genome and transcriptome of Panagrellus redivivus are shaped by the harsh demands of a free-living lifestyle.</title>
        <authorList>
            <person name="Srinivasan J."/>
            <person name="Dillman A.R."/>
            <person name="Macchietto M.G."/>
            <person name="Heikkinen L."/>
            <person name="Lakso M."/>
            <person name="Fracchia K.M."/>
            <person name="Antoshechkin I."/>
            <person name="Mortazavi A."/>
            <person name="Wong G."/>
            <person name="Sternberg P.W."/>
        </authorList>
    </citation>
    <scope>NUCLEOTIDE SEQUENCE [LARGE SCALE GENOMIC DNA]</scope>
    <source>
        <strain evidence="4">MT8872</strain>
    </source>
</reference>
<evidence type="ECO:0000256" key="1">
    <source>
        <dbReference type="ARBA" id="ARBA00023015"/>
    </source>
</evidence>
<evidence type="ECO:0000313" key="4">
    <source>
        <dbReference type="Proteomes" id="UP000492821"/>
    </source>
</evidence>
<feature type="domain" description="Transcription factor TFIIB cyclin-like" evidence="3">
    <location>
        <begin position="3"/>
        <end position="87"/>
    </location>
</feature>
<keyword evidence="1" id="KW-0805">Transcription regulation</keyword>
<dbReference type="CDD" id="cd00043">
    <property type="entry name" value="CYCLIN_SF"/>
    <property type="match status" value="1"/>
</dbReference>
<dbReference type="InterPro" id="IPR013150">
    <property type="entry name" value="TFIIB_cyclin"/>
</dbReference>
<dbReference type="GO" id="GO:0070897">
    <property type="term" value="P:transcription preinitiation complex assembly"/>
    <property type="evidence" value="ECO:0007669"/>
    <property type="project" value="InterPro"/>
</dbReference>
<dbReference type="GO" id="GO:0016251">
    <property type="term" value="F:RNA polymerase II general transcription initiation factor activity"/>
    <property type="evidence" value="ECO:0007669"/>
    <property type="project" value="TreeGrafter"/>
</dbReference>
<dbReference type="GO" id="GO:0005634">
    <property type="term" value="C:nucleus"/>
    <property type="evidence" value="ECO:0007669"/>
    <property type="project" value="TreeGrafter"/>
</dbReference>
<dbReference type="GO" id="GO:0006367">
    <property type="term" value="P:transcription initiation at RNA polymerase II promoter"/>
    <property type="evidence" value="ECO:0007669"/>
    <property type="project" value="TreeGrafter"/>
</dbReference>
<dbReference type="SUPFAM" id="SSF47954">
    <property type="entry name" value="Cyclin-like"/>
    <property type="match status" value="2"/>
</dbReference>
<keyword evidence="4" id="KW-1185">Reference proteome</keyword>
<reference evidence="5" key="2">
    <citation type="submission" date="2020-10" db="UniProtKB">
        <authorList>
            <consortium name="WormBaseParasite"/>
        </authorList>
    </citation>
    <scope>IDENTIFICATION</scope>
</reference>
<evidence type="ECO:0000259" key="3">
    <source>
        <dbReference type="Pfam" id="PF00382"/>
    </source>
</evidence>